<accession>A0AAV1Q1J9</accession>
<dbReference type="AlphaFoldDB" id="A0AAV1Q1J9"/>
<name>A0AAV1Q1J9_SCOSC</name>
<sequence length="127" mass="14447">MYKEAFKDTPDHFTAALLIIRAMMTLVEELKAIIPRALPTISEAVQQLVIDRLLTSGLNSIEDLKYVQQEDIGDLLPVIQQRKLLDAFKMETETITLDLQVLPADSSCTTFQSIQFIFAVQLSIYWN</sequence>
<protein>
    <submittedName>
        <fullName evidence="1">Uncharacterized protein LOC108442257 isoform X1</fullName>
    </submittedName>
</protein>
<proteinExistence type="predicted"/>
<organism evidence="1 2">
    <name type="scientific">Scomber scombrus</name>
    <name type="common">Atlantic mackerel</name>
    <name type="synonym">Scomber vernalis</name>
    <dbReference type="NCBI Taxonomy" id="13677"/>
    <lineage>
        <taxon>Eukaryota</taxon>
        <taxon>Metazoa</taxon>
        <taxon>Chordata</taxon>
        <taxon>Craniata</taxon>
        <taxon>Vertebrata</taxon>
        <taxon>Euteleostomi</taxon>
        <taxon>Actinopterygii</taxon>
        <taxon>Neopterygii</taxon>
        <taxon>Teleostei</taxon>
        <taxon>Neoteleostei</taxon>
        <taxon>Acanthomorphata</taxon>
        <taxon>Pelagiaria</taxon>
        <taxon>Scombriformes</taxon>
        <taxon>Scombridae</taxon>
        <taxon>Scomber</taxon>
    </lineage>
</organism>
<evidence type="ECO:0000313" key="2">
    <source>
        <dbReference type="Proteomes" id="UP001314229"/>
    </source>
</evidence>
<dbReference type="EMBL" id="CAWUFR010000452">
    <property type="protein sequence ID" value="CAK6978066.1"/>
    <property type="molecule type" value="Genomic_DNA"/>
</dbReference>
<evidence type="ECO:0000313" key="1">
    <source>
        <dbReference type="EMBL" id="CAK6978066.1"/>
    </source>
</evidence>
<keyword evidence="2" id="KW-1185">Reference proteome</keyword>
<dbReference type="Proteomes" id="UP001314229">
    <property type="component" value="Unassembled WGS sequence"/>
</dbReference>
<reference evidence="1 2" key="1">
    <citation type="submission" date="2024-01" db="EMBL/GenBank/DDBJ databases">
        <authorList>
            <person name="Alioto T."/>
            <person name="Alioto T."/>
            <person name="Gomez Garrido J."/>
        </authorList>
    </citation>
    <scope>NUCLEOTIDE SEQUENCE [LARGE SCALE GENOMIC DNA]</scope>
</reference>
<gene>
    <name evidence="1" type="ORF">FSCOSCO3_A009111</name>
</gene>
<comment type="caution">
    <text evidence="1">The sequence shown here is derived from an EMBL/GenBank/DDBJ whole genome shotgun (WGS) entry which is preliminary data.</text>
</comment>